<protein>
    <submittedName>
        <fullName evidence="2">Uncharacterized protein</fullName>
    </submittedName>
</protein>
<dbReference type="Proteomes" id="UP001306668">
    <property type="component" value="Unassembled WGS sequence"/>
</dbReference>
<reference evidence="3" key="1">
    <citation type="submission" date="2023-07" db="EMBL/GenBank/DDBJ databases">
        <title>Genome sequence of Stenotrophomonas sp. Alg010 isolated from Sargassum waste.</title>
        <authorList>
            <person name="Mohapatra"/>
            <person name="B.R."/>
        </authorList>
    </citation>
    <scope>NUCLEOTIDE SEQUENCE [LARGE SCALE GENOMIC DNA]</scope>
    <source>
        <strain evidence="3">Alg010</strain>
    </source>
</reference>
<sequence length="273" mass="29582">MASGTRAPGGVGHLAPARGDGFLNRQQRLREVGPAGVVFQPFVIDYVVGFQHQPHFHLGRVVEDSHAGEELHQLSNAGAHAGRIHADVGHPIALGDLLDERRLVFELHALELVAFQHAELAPRHQRRGHNHDARAVAGLSRVVADPHGAVAVGPDGKRLVIDLAGLQHREREHTGAVVHELAHQQVGELLGAVVTAQFLDIEQVTATVRRVQHGHDLAPDGVLAGPATHQARMAHVQHRGQPWRQAGCGRAQSPTTTGRYDHDLPVVKPPRKR</sequence>
<dbReference type="EMBL" id="BTRJ01000033">
    <property type="protein sequence ID" value="GMR28725.1"/>
    <property type="molecule type" value="Genomic_DNA"/>
</dbReference>
<accession>A0ABQ6QI49</accession>
<keyword evidence="3" id="KW-1185">Reference proteome</keyword>
<proteinExistence type="predicted"/>
<organism evidence="2 3">
    <name type="scientific">Stenotrophomonas sepilia</name>
    <dbReference type="NCBI Taxonomy" id="2860290"/>
    <lineage>
        <taxon>Bacteria</taxon>
        <taxon>Pseudomonadati</taxon>
        <taxon>Pseudomonadota</taxon>
        <taxon>Gammaproteobacteria</taxon>
        <taxon>Lysobacterales</taxon>
        <taxon>Lysobacteraceae</taxon>
        <taxon>Stenotrophomonas</taxon>
        <taxon>Stenotrophomonas maltophilia group</taxon>
    </lineage>
</organism>
<comment type="caution">
    <text evidence="2">The sequence shown here is derived from an EMBL/GenBank/DDBJ whole genome shotgun (WGS) entry which is preliminary data.</text>
</comment>
<evidence type="ECO:0000313" key="2">
    <source>
        <dbReference type="EMBL" id="GMR28725.1"/>
    </source>
</evidence>
<gene>
    <name evidence="2" type="ORF">STENOSP10_29460</name>
</gene>
<evidence type="ECO:0000256" key="1">
    <source>
        <dbReference type="SAM" id="MobiDB-lite"/>
    </source>
</evidence>
<feature type="region of interest" description="Disordered" evidence="1">
    <location>
        <begin position="239"/>
        <end position="273"/>
    </location>
</feature>
<name>A0ABQ6QI49_9GAMM</name>
<evidence type="ECO:0000313" key="3">
    <source>
        <dbReference type="Proteomes" id="UP001306668"/>
    </source>
</evidence>